<feature type="domain" description="Glycosyl transferase family 1" evidence="8">
    <location>
        <begin position="293"/>
        <end position="441"/>
    </location>
</feature>
<evidence type="ECO:0000313" key="10">
    <source>
        <dbReference type="EMBL" id="RGS41848.1"/>
    </source>
</evidence>
<proteinExistence type="inferred from homology"/>
<dbReference type="RefSeq" id="WP_118096101.1">
    <property type="nucleotide sequence ID" value="NZ_DBFVHP010000005.1"/>
</dbReference>
<dbReference type="Pfam" id="PF00534">
    <property type="entry name" value="Glycos_transf_1"/>
    <property type="match status" value="1"/>
</dbReference>
<dbReference type="NCBIfam" id="TIGR02095">
    <property type="entry name" value="glgA"/>
    <property type="match status" value="1"/>
</dbReference>
<evidence type="ECO:0000256" key="6">
    <source>
        <dbReference type="ARBA" id="ARBA00023056"/>
    </source>
</evidence>
<accession>A0A395VB88</accession>
<evidence type="ECO:0000313" key="11">
    <source>
        <dbReference type="Proteomes" id="UP000266172"/>
    </source>
</evidence>
<evidence type="ECO:0000256" key="7">
    <source>
        <dbReference type="HAMAP-Rule" id="MF_00484"/>
    </source>
</evidence>
<keyword evidence="6 7" id="KW-0320">Glycogen biosynthesis</keyword>
<dbReference type="NCBIfam" id="NF001898">
    <property type="entry name" value="PRK00654.1-1"/>
    <property type="match status" value="1"/>
</dbReference>
<dbReference type="GO" id="GO:0009011">
    <property type="term" value="F:alpha-1,4-glucan glucosyltransferase (ADP-glucose donor) activity"/>
    <property type="evidence" value="ECO:0007669"/>
    <property type="project" value="UniProtKB-UniRule"/>
</dbReference>
<dbReference type="UniPathway" id="UPA00164"/>
<dbReference type="EMBL" id="QRVL01000001">
    <property type="protein sequence ID" value="RGS41848.1"/>
    <property type="molecule type" value="Genomic_DNA"/>
</dbReference>
<feature type="domain" description="Starch synthase catalytic" evidence="9">
    <location>
        <begin position="3"/>
        <end position="238"/>
    </location>
</feature>
<dbReference type="GO" id="GO:0004373">
    <property type="term" value="F:alpha-1,4-glucan glucosyltransferase (UDP-glucose donor) activity"/>
    <property type="evidence" value="ECO:0007669"/>
    <property type="project" value="InterPro"/>
</dbReference>
<gene>
    <name evidence="7" type="primary">glgA</name>
    <name evidence="10" type="ORF">DWX93_00450</name>
</gene>
<dbReference type="CDD" id="cd03791">
    <property type="entry name" value="GT5_Glycogen_synthase_DULL1-like"/>
    <property type="match status" value="1"/>
</dbReference>
<dbReference type="HAMAP" id="MF_00484">
    <property type="entry name" value="Glycogen_synth"/>
    <property type="match status" value="1"/>
</dbReference>
<dbReference type="SUPFAM" id="SSF53756">
    <property type="entry name" value="UDP-Glycosyltransferase/glycogen phosphorylase"/>
    <property type="match status" value="1"/>
</dbReference>
<evidence type="ECO:0000259" key="9">
    <source>
        <dbReference type="Pfam" id="PF08323"/>
    </source>
</evidence>
<dbReference type="InterPro" id="IPR013534">
    <property type="entry name" value="Starch_synth_cat_dom"/>
</dbReference>
<keyword evidence="4 7" id="KW-0328">Glycosyltransferase</keyword>
<dbReference type="GO" id="GO:0005978">
    <property type="term" value="P:glycogen biosynthetic process"/>
    <property type="evidence" value="ECO:0007669"/>
    <property type="project" value="UniProtKB-UniRule"/>
</dbReference>
<comment type="caution">
    <text evidence="10">The sequence shown here is derived from an EMBL/GenBank/DDBJ whole genome shotgun (WGS) entry which is preliminary data.</text>
</comment>
<evidence type="ECO:0000256" key="4">
    <source>
        <dbReference type="ARBA" id="ARBA00022676"/>
    </source>
</evidence>
<comment type="function">
    <text evidence="2 7">Synthesizes alpha-1,4-glucan chains using ADP-glucose.</text>
</comment>
<protein>
    <recommendedName>
        <fullName evidence="7">Glycogen synthase</fullName>
        <ecNumber evidence="7">2.4.1.21</ecNumber>
    </recommendedName>
    <alternativeName>
        <fullName evidence="7">Starch [bacterial glycogen] synthase</fullName>
    </alternativeName>
</protein>
<evidence type="ECO:0000256" key="5">
    <source>
        <dbReference type="ARBA" id="ARBA00022679"/>
    </source>
</evidence>
<dbReference type="Pfam" id="PF08323">
    <property type="entry name" value="Glyco_transf_5"/>
    <property type="match status" value="1"/>
</dbReference>
<dbReference type="AlphaFoldDB" id="A0A395VB88"/>
<dbReference type="EC" id="2.4.1.21" evidence="7"/>
<evidence type="ECO:0000256" key="1">
    <source>
        <dbReference type="ARBA" id="ARBA00001478"/>
    </source>
</evidence>
<dbReference type="Gene3D" id="3.40.50.2000">
    <property type="entry name" value="Glycogen Phosphorylase B"/>
    <property type="match status" value="2"/>
</dbReference>
<comment type="similarity">
    <text evidence="3 7">Belongs to the glycosyltransferase 1 family. Bacterial/plant glycogen synthase subfamily.</text>
</comment>
<comment type="catalytic activity">
    <reaction evidence="1 7">
        <text>[(1-&gt;4)-alpha-D-glucosyl](n) + ADP-alpha-D-glucose = [(1-&gt;4)-alpha-D-glucosyl](n+1) + ADP + H(+)</text>
        <dbReference type="Rhea" id="RHEA:18189"/>
        <dbReference type="Rhea" id="RHEA-COMP:9584"/>
        <dbReference type="Rhea" id="RHEA-COMP:9587"/>
        <dbReference type="ChEBI" id="CHEBI:15378"/>
        <dbReference type="ChEBI" id="CHEBI:15444"/>
        <dbReference type="ChEBI" id="CHEBI:57498"/>
        <dbReference type="ChEBI" id="CHEBI:456216"/>
        <dbReference type="EC" id="2.4.1.21"/>
    </reaction>
</comment>
<dbReference type="InterPro" id="IPR011835">
    <property type="entry name" value="GS/SS"/>
</dbReference>
<dbReference type="PANTHER" id="PTHR45825">
    <property type="entry name" value="GRANULE-BOUND STARCH SYNTHASE 1, CHLOROPLASTIC/AMYLOPLASTIC"/>
    <property type="match status" value="1"/>
</dbReference>
<dbReference type="InterPro" id="IPR001296">
    <property type="entry name" value="Glyco_trans_1"/>
</dbReference>
<evidence type="ECO:0000256" key="2">
    <source>
        <dbReference type="ARBA" id="ARBA00002764"/>
    </source>
</evidence>
<organism evidence="10 11">
    <name type="scientific">Roseburia hominis</name>
    <dbReference type="NCBI Taxonomy" id="301301"/>
    <lineage>
        <taxon>Bacteria</taxon>
        <taxon>Bacillati</taxon>
        <taxon>Bacillota</taxon>
        <taxon>Clostridia</taxon>
        <taxon>Lachnospirales</taxon>
        <taxon>Lachnospiraceae</taxon>
        <taxon>Roseburia</taxon>
    </lineage>
</organism>
<dbReference type="PANTHER" id="PTHR45825:SF11">
    <property type="entry name" value="ALPHA AMYLASE DOMAIN-CONTAINING PROTEIN"/>
    <property type="match status" value="1"/>
</dbReference>
<feature type="binding site" evidence="7">
    <location>
        <position position="16"/>
    </location>
    <ligand>
        <name>ADP-alpha-D-glucose</name>
        <dbReference type="ChEBI" id="CHEBI:57498"/>
    </ligand>
</feature>
<keyword evidence="5 7" id="KW-0808">Transferase</keyword>
<comment type="pathway">
    <text evidence="7">Glycan biosynthesis; glycogen biosynthesis.</text>
</comment>
<reference evidence="10 11" key="1">
    <citation type="submission" date="2018-08" db="EMBL/GenBank/DDBJ databases">
        <title>A genome reference for cultivated species of the human gut microbiota.</title>
        <authorList>
            <person name="Zou Y."/>
            <person name="Xue W."/>
            <person name="Luo G."/>
        </authorList>
    </citation>
    <scope>NUCLEOTIDE SEQUENCE [LARGE SCALE GENOMIC DNA]</scope>
    <source>
        <strain evidence="10 11">AF22-12AC</strain>
    </source>
</reference>
<evidence type="ECO:0000256" key="3">
    <source>
        <dbReference type="ARBA" id="ARBA00010281"/>
    </source>
</evidence>
<sequence>MMKILFAASEAVPFMKTGGLADVTGSLPGYFDKKHFDVRIIMPKYLCMDEKWKAQLRFVCHFYVNLSWRRQYVGIFETVQNGITYYFVDNEFYFAGDKPYHNIYEDVEKFAFFSKAVLEALPYLDFWPDVIHCHDWQTGLVPVFLRTFYGDERCYSNIRTVFSIHNLKFQGRFSLPAVIDITGLPEQIFTSDKLESYGEANYLKGGVVYADAVTTVSPTYAREIMTPEGGEGLDGLMRAREGSLYGILNGIDIREYDPQTDAYLANHYNETNHTEGKGLNKLKLQKLLGLPVDKDVFLLGMVSRMTDQKGFDLIAYVMDELMSTERLQLVVAGTGEARYEEMLRYFAEKYPQKIHVTIGYSEELAHRIYGSCDAFLMPSLFEPCGLSQLMSLRYGTVPIVRETGGLKDTVMPYNEYEQTGTGFSFANYNAHEMLGVLRYAMRVYYTQRKCWNGIAERAMREDFSWKKSAETYARLYEDIVGRP</sequence>
<evidence type="ECO:0000259" key="8">
    <source>
        <dbReference type="Pfam" id="PF00534"/>
    </source>
</evidence>
<dbReference type="Proteomes" id="UP000266172">
    <property type="component" value="Unassembled WGS sequence"/>
</dbReference>
<name>A0A395VB88_9FIRM</name>